<feature type="domain" description="F5/8 type C" evidence="1">
    <location>
        <begin position="1"/>
        <end position="63"/>
    </location>
</feature>
<keyword evidence="2" id="KW-1185">Reference proteome</keyword>
<dbReference type="SUPFAM" id="SSF49785">
    <property type="entry name" value="Galactose-binding domain-like"/>
    <property type="match status" value="1"/>
</dbReference>
<evidence type="ECO:0000313" key="2">
    <source>
        <dbReference type="Proteomes" id="UP000515154"/>
    </source>
</evidence>
<dbReference type="Proteomes" id="UP000515154">
    <property type="component" value="Linkage group LG4"/>
</dbReference>
<reference evidence="3" key="1">
    <citation type="submission" date="2025-08" db="UniProtKB">
        <authorList>
            <consortium name="RefSeq"/>
        </authorList>
    </citation>
    <scope>IDENTIFICATION</scope>
</reference>
<dbReference type="AlphaFoldDB" id="A0A6P7SAX2"/>
<dbReference type="InterPro" id="IPR008979">
    <property type="entry name" value="Galactose-bd-like_sf"/>
</dbReference>
<name>A0A6P7SAX2_9MOLL</name>
<dbReference type="Pfam" id="PF22633">
    <property type="entry name" value="F5_F8_type_C_2"/>
    <property type="match status" value="1"/>
</dbReference>
<dbReference type="InterPro" id="IPR000421">
    <property type="entry name" value="FA58C"/>
</dbReference>
<evidence type="ECO:0000313" key="3">
    <source>
        <dbReference type="RefSeq" id="XP_029635325.1"/>
    </source>
</evidence>
<dbReference type="RefSeq" id="XP_029635325.1">
    <property type="nucleotide sequence ID" value="XM_029779465.2"/>
</dbReference>
<keyword evidence="3" id="KW-0675">Receptor</keyword>
<proteinExistence type="predicted"/>
<organism evidence="2 3">
    <name type="scientific">Octopus sinensis</name>
    <name type="common">East Asian common octopus</name>
    <dbReference type="NCBI Taxonomy" id="2607531"/>
    <lineage>
        <taxon>Eukaryota</taxon>
        <taxon>Metazoa</taxon>
        <taxon>Spiralia</taxon>
        <taxon>Lophotrochozoa</taxon>
        <taxon>Mollusca</taxon>
        <taxon>Cephalopoda</taxon>
        <taxon>Coleoidea</taxon>
        <taxon>Octopodiformes</taxon>
        <taxon>Octopoda</taxon>
        <taxon>Incirrata</taxon>
        <taxon>Octopodidae</taxon>
        <taxon>Octopus</taxon>
    </lineage>
</organism>
<accession>A0A6P7SAX2</accession>
<sequence>MCSLIQDKTRVRVSSVLNSDVKQFGKSFLFDCQDDTCWNSSEGTPQWILVDLGTQAEIKEIAINFQGGFAGKDCWIETSPSINSNELKYLCKFYPEDDSTLQIFPIIESPTAQLIKIVFNTSTDFYGRIIVYKLDIIGVTQQKSD</sequence>
<gene>
    <name evidence="3" type="primary">LOC115210753</name>
</gene>
<protein>
    <submittedName>
        <fullName evidence="3">Nuclear receptor 2C2-associated protein</fullName>
    </submittedName>
</protein>
<dbReference type="KEGG" id="osn:115210753"/>
<evidence type="ECO:0000259" key="1">
    <source>
        <dbReference type="PROSITE" id="PS50022"/>
    </source>
</evidence>
<dbReference type="PROSITE" id="PS50022">
    <property type="entry name" value="FA58C_3"/>
    <property type="match status" value="1"/>
</dbReference>
<dbReference type="Gene3D" id="2.60.120.260">
    <property type="entry name" value="Galactose-binding domain-like"/>
    <property type="match status" value="1"/>
</dbReference>